<reference evidence="2" key="2">
    <citation type="journal article" date="2021" name="PeerJ">
        <title>Extensive microbial diversity within the chicken gut microbiome revealed by metagenomics and culture.</title>
        <authorList>
            <person name="Gilroy R."/>
            <person name="Ravi A."/>
            <person name="Getino M."/>
            <person name="Pursley I."/>
            <person name="Horton D.L."/>
            <person name="Alikhan N.F."/>
            <person name="Baker D."/>
            <person name="Gharbi K."/>
            <person name="Hall N."/>
            <person name="Watson M."/>
            <person name="Adriaenssens E.M."/>
            <person name="Foster-Nyarko E."/>
            <person name="Jarju S."/>
            <person name="Secka A."/>
            <person name="Antonio M."/>
            <person name="Oren A."/>
            <person name="Chaudhuri R.R."/>
            <person name="La Ragione R."/>
            <person name="Hildebrand F."/>
            <person name="Pallen M.J."/>
        </authorList>
    </citation>
    <scope>NUCLEOTIDE SEQUENCE</scope>
    <source>
        <strain evidence="2">CHK154-7741</strain>
    </source>
</reference>
<reference evidence="2" key="1">
    <citation type="submission" date="2020-10" db="EMBL/GenBank/DDBJ databases">
        <authorList>
            <person name="Gilroy R."/>
        </authorList>
    </citation>
    <scope>NUCLEOTIDE SEQUENCE</scope>
    <source>
        <strain evidence="2">CHK154-7741</strain>
    </source>
</reference>
<organism evidence="2 3">
    <name type="scientific">Candidatus Limenecus avicola</name>
    <dbReference type="NCBI Taxonomy" id="2840847"/>
    <lineage>
        <taxon>Bacteria</taxon>
        <taxon>Bacillati</taxon>
        <taxon>Bacillota</taxon>
        <taxon>Clostridia</taxon>
        <taxon>Eubacteriales</taxon>
        <taxon>Clostridiaceae</taxon>
        <taxon>Clostridiaceae incertae sedis</taxon>
        <taxon>Candidatus Limenecus</taxon>
    </lineage>
</organism>
<keyword evidence="1" id="KW-0620">Polyamine biosynthesis</keyword>
<accession>A0A9D1SRH4</accession>
<name>A0A9D1SRH4_9CLOT</name>
<dbReference type="NCBIfam" id="NF037959">
    <property type="entry name" value="MFS_SpdSyn"/>
    <property type="match status" value="1"/>
</dbReference>
<dbReference type="Proteomes" id="UP000886748">
    <property type="component" value="Unassembled WGS sequence"/>
</dbReference>
<gene>
    <name evidence="2" type="ORF">IAD26_07980</name>
</gene>
<dbReference type="EMBL" id="DVOD01000058">
    <property type="protein sequence ID" value="HIU93053.1"/>
    <property type="molecule type" value="Genomic_DNA"/>
</dbReference>
<evidence type="ECO:0000256" key="1">
    <source>
        <dbReference type="ARBA" id="ARBA00023115"/>
    </source>
</evidence>
<dbReference type="InterPro" id="IPR029063">
    <property type="entry name" value="SAM-dependent_MTases_sf"/>
</dbReference>
<dbReference type="Pfam" id="PF01564">
    <property type="entry name" value="Spermine_synth"/>
    <property type="match status" value="1"/>
</dbReference>
<proteinExistence type="predicted"/>
<dbReference type="CDD" id="cd02440">
    <property type="entry name" value="AdoMet_MTases"/>
    <property type="match status" value="1"/>
</dbReference>
<sequence>MIIIPEYLAIHEPKEELLEIINNKTFNDRVLYEKQSDFHDIKVIENEIGRFLHYKDTYQAGFINTQFYKGNLPYINYFTIPYLINPDIKNILLIGFGTGKIVNDWEKLFDNLESIDVVDIEENIFDIAADYFEFKKSDSIHFFLQDGLVFLRENNKKYDLIVTDVASDDGIDDRFLSDDYFKLIKKSLTPNGVFVSNLCSSADLTCKENTFFHSILDTYHSHFKQVSIFKGNESDRVYYKAFFDIDERVIDITNVILISSKQQFSVGKDYEKIKATGLDIVPYVNDLQSF</sequence>
<dbReference type="PANTHER" id="PTHR43317:SF1">
    <property type="entry name" value="THERMOSPERMINE SYNTHASE ACAULIS5"/>
    <property type="match status" value="1"/>
</dbReference>
<dbReference type="GO" id="GO:0006596">
    <property type="term" value="P:polyamine biosynthetic process"/>
    <property type="evidence" value="ECO:0007669"/>
    <property type="project" value="UniProtKB-KW"/>
</dbReference>
<evidence type="ECO:0000313" key="3">
    <source>
        <dbReference type="Proteomes" id="UP000886748"/>
    </source>
</evidence>
<evidence type="ECO:0000313" key="2">
    <source>
        <dbReference type="EMBL" id="HIU93053.1"/>
    </source>
</evidence>
<comment type="caution">
    <text evidence="2">The sequence shown here is derived from an EMBL/GenBank/DDBJ whole genome shotgun (WGS) entry which is preliminary data.</text>
</comment>
<dbReference type="SUPFAM" id="SSF53335">
    <property type="entry name" value="S-adenosyl-L-methionine-dependent methyltransferases"/>
    <property type="match status" value="1"/>
</dbReference>
<dbReference type="Gene3D" id="3.40.50.150">
    <property type="entry name" value="Vaccinia Virus protein VP39"/>
    <property type="match status" value="1"/>
</dbReference>
<protein>
    <submittedName>
        <fullName evidence="2">Fused MFS/spermidine synthase</fullName>
    </submittedName>
</protein>
<dbReference type="AlphaFoldDB" id="A0A9D1SRH4"/>
<dbReference type="PANTHER" id="PTHR43317">
    <property type="entry name" value="THERMOSPERMINE SYNTHASE ACAULIS5"/>
    <property type="match status" value="1"/>
</dbReference>